<gene>
    <name evidence="1" type="ORF">METZ01_LOCUS72112</name>
</gene>
<protein>
    <submittedName>
        <fullName evidence="1">Uncharacterized protein</fullName>
    </submittedName>
</protein>
<dbReference type="AlphaFoldDB" id="A0A381TUV4"/>
<accession>A0A381TUV4</accession>
<name>A0A381TUV4_9ZZZZ</name>
<sequence length="80" mass="9194">MSAQTSILDDAKRKIQIEQTVRGFLELLDENELDLEDGLVAWNMLGFTIFQDTYPEEKHDAIQQRMNEFSQALFASGQIT</sequence>
<dbReference type="EMBL" id="UINC01005127">
    <property type="protein sequence ID" value="SVA19258.1"/>
    <property type="molecule type" value="Genomic_DNA"/>
</dbReference>
<organism evidence="1">
    <name type="scientific">marine metagenome</name>
    <dbReference type="NCBI Taxonomy" id="408172"/>
    <lineage>
        <taxon>unclassified sequences</taxon>
        <taxon>metagenomes</taxon>
        <taxon>ecological metagenomes</taxon>
    </lineage>
</organism>
<reference evidence="1" key="1">
    <citation type="submission" date="2018-05" db="EMBL/GenBank/DDBJ databases">
        <authorList>
            <person name="Lanie J.A."/>
            <person name="Ng W.-L."/>
            <person name="Kazmierczak K.M."/>
            <person name="Andrzejewski T.M."/>
            <person name="Davidsen T.M."/>
            <person name="Wayne K.J."/>
            <person name="Tettelin H."/>
            <person name="Glass J.I."/>
            <person name="Rusch D."/>
            <person name="Podicherti R."/>
            <person name="Tsui H.-C.T."/>
            <person name="Winkler M.E."/>
        </authorList>
    </citation>
    <scope>NUCLEOTIDE SEQUENCE</scope>
</reference>
<proteinExistence type="predicted"/>
<evidence type="ECO:0000313" key="1">
    <source>
        <dbReference type="EMBL" id="SVA19258.1"/>
    </source>
</evidence>